<keyword evidence="3" id="KW-1185">Reference proteome</keyword>
<dbReference type="EMBL" id="VAUV01000006">
    <property type="protein sequence ID" value="TLD71183.1"/>
    <property type="molecule type" value="Genomic_DNA"/>
</dbReference>
<keyword evidence="1" id="KW-0812">Transmembrane</keyword>
<dbReference type="RefSeq" id="WP_138086028.1">
    <property type="nucleotide sequence ID" value="NZ_VAUV01000006.1"/>
</dbReference>
<dbReference type="AlphaFoldDB" id="A0A5R8KFW2"/>
<name>A0A5R8KFW2_9BACT</name>
<feature type="transmembrane region" description="Helical" evidence="1">
    <location>
        <begin position="12"/>
        <end position="29"/>
    </location>
</feature>
<evidence type="ECO:0000256" key="1">
    <source>
        <dbReference type="SAM" id="Phobius"/>
    </source>
</evidence>
<feature type="transmembrane region" description="Helical" evidence="1">
    <location>
        <begin position="41"/>
        <end position="63"/>
    </location>
</feature>
<keyword evidence="1" id="KW-0472">Membrane</keyword>
<organism evidence="2 3">
    <name type="scientific">Phragmitibacter flavus</name>
    <dbReference type="NCBI Taxonomy" id="2576071"/>
    <lineage>
        <taxon>Bacteria</taxon>
        <taxon>Pseudomonadati</taxon>
        <taxon>Verrucomicrobiota</taxon>
        <taxon>Verrucomicrobiia</taxon>
        <taxon>Verrucomicrobiales</taxon>
        <taxon>Verrucomicrobiaceae</taxon>
        <taxon>Phragmitibacter</taxon>
    </lineage>
</organism>
<evidence type="ECO:0000313" key="2">
    <source>
        <dbReference type="EMBL" id="TLD71183.1"/>
    </source>
</evidence>
<evidence type="ECO:0000313" key="3">
    <source>
        <dbReference type="Proteomes" id="UP000306196"/>
    </source>
</evidence>
<reference evidence="2 3" key="1">
    <citation type="submission" date="2019-05" db="EMBL/GenBank/DDBJ databases">
        <title>Verrucobacter flavum gen. nov., sp. nov. a new member of the family Verrucomicrobiaceae.</title>
        <authorList>
            <person name="Szuroczki S."/>
            <person name="Abbaszade G."/>
            <person name="Szabo A."/>
            <person name="Felfoldi T."/>
            <person name="Schumann P."/>
            <person name="Boka K."/>
            <person name="Keki Z."/>
            <person name="Toumi M."/>
            <person name="Toth E."/>
        </authorList>
    </citation>
    <scope>NUCLEOTIDE SEQUENCE [LARGE SCALE GENOMIC DNA]</scope>
    <source>
        <strain evidence="2 3">MG-N-17</strain>
    </source>
</reference>
<gene>
    <name evidence="2" type="ORF">FEM03_09775</name>
</gene>
<sequence>MNPKIKRFQQILLAACLLGILAGVIMVVLKEKHSFGDTGYFIVLYSGGLATLPLFYFASQVAFQSDDDDDDKK</sequence>
<comment type="caution">
    <text evidence="2">The sequence shown here is derived from an EMBL/GenBank/DDBJ whole genome shotgun (WGS) entry which is preliminary data.</text>
</comment>
<proteinExistence type="predicted"/>
<dbReference type="Proteomes" id="UP000306196">
    <property type="component" value="Unassembled WGS sequence"/>
</dbReference>
<protein>
    <submittedName>
        <fullName evidence="2">Uncharacterized protein</fullName>
    </submittedName>
</protein>
<keyword evidence="1" id="KW-1133">Transmembrane helix</keyword>
<accession>A0A5R8KFW2</accession>